<evidence type="ECO:0000313" key="2">
    <source>
        <dbReference type="Proteomes" id="UP001344906"/>
    </source>
</evidence>
<protein>
    <recommendedName>
        <fullName evidence="3">Phosphotransferase</fullName>
    </recommendedName>
</protein>
<sequence>MHRNIAEAQAVVPDQPRIIVVTGIMAAGKSTIAHLLAQRFARGVHIEADVLQRMIVSGGVWVGEPGEPAGEAAQQLRLRLKHMCLLGRSFFEAGYTVVLDDIIIGDRWQHLQEELHGLPFSLVVLAPRVDVVAQHRDLSRAKDPQGYAWATYLDHELRATMSGIGLWIDTSEQTPDETVEQLLRNL</sequence>
<keyword evidence="2" id="KW-1185">Reference proteome</keyword>
<dbReference type="EMBL" id="BSRI01000002">
    <property type="protein sequence ID" value="GLV56488.1"/>
    <property type="molecule type" value="Genomic_DNA"/>
</dbReference>
<gene>
    <name evidence="1" type="ORF">KDH_33280</name>
</gene>
<dbReference type="RefSeq" id="WP_338251830.1">
    <property type="nucleotide sequence ID" value="NZ_BSRI01000002.1"/>
</dbReference>
<accession>A0ABQ6FQE5</accession>
<evidence type="ECO:0008006" key="3">
    <source>
        <dbReference type="Google" id="ProtNLM"/>
    </source>
</evidence>
<dbReference type="SUPFAM" id="SSF52540">
    <property type="entry name" value="P-loop containing nucleoside triphosphate hydrolases"/>
    <property type="match status" value="1"/>
</dbReference>
<dbReference type="Pfam" id="PF07931">
    <property type="entry name" value="CPT"/>
    <property type="match status" value="1"/>
</dbReference>
<comment type="caution">
    <text evidence="1">The sequence shown here is derived from an EMBL/GenBank/DDBJ whole genome shotgun (WGS) entry which is preliminary data.</text>
</comment>
<name>A0ABQ6FQE5_9CHLR</name>
<organism evidence="1 2">
    <name type="scientific">Dictyobacter halimunensis</name>
    <dbReference type="NCBI Taxonomy" id="3026934"/>
    <lineage>
        <taxon>Bacteria</taxon>
        <taxon>Bacillati</taxon>
        <taxon>Chloroflexota</taxon>
        <taxon>Ktedonobacteria</taxon>
        <taxon>Ktedonobacterales</taxon>
        <taxon>Dictyobacteraceae</taxon>
        <taxon>Dictyobacter</taxon>
    </lineage>
</organism>
<reference evidence="1 2" key="1">
    <citation type="submission" date="2023-02" db="EMBL/GenBank/DDBJ databases">
        <title>Dictyobacter halimunensis sp. nov., a new member of the class Ktedonobacteria from forest soil in a geothermal area.</title>
        <authorList>
            <person name="Rachmania M.K."/>
            <person name="Ningsih F."/>
            <person name="Sakai Y."/>
            <person name="Yabe S."/>
            <person name="Yokota A."/>
            <person name="Sjamsuridzal W."/>
        </authorList>
    </citation>
    <scope>NUCLEOTIDE SEQUENCE [LARGE SCALE GENOMIC DNA]</scope>
    <source>
        <strain evidence="1 2">S3.2.2.5</strain>
    </source>
</reference>
<dbReference type="Proteomes" id="UP001344906">
    <property type="component" value="Unassembled WGS sequence"/>
</dbReference>
<dbReference type="Gene3D" id="3.40.50.300">
    <property type="entry name" value="P-loop containing nucleotide triphosphate hydrolases"/>
    <property type="match status" value="1"/>
</dbReference>
<evidence type="ECO:0000313" key="1">
    <source>
        <dbReference type="EMBL" id="GLV56488.1"/>
    </source>
</evidence>
<proteinExistence type="predicted"/>
<dbReference type="InterPro" id="IPR027417">
    <property type="entry name" value="P-loop_NTPase"/>
</dbReference>